<evidence type="ECO:0000256" key="5">
    <source>
        <dbReference type="ARBA" id="ARBA00023136"/>
    </source>
</evidence>
<evidence type="ECO:0000256" key="2">
    <source>
        <dbReference type="ARBA" id="ARBA00022475"/>
    </source>
</evidence>
<dbReference type="PANTHER" id="PTHR38344:SF1">
    <property type="entry name" value="INORGANIC CARBON TRANSPORTER SUBUNIT DABA-RELATED"/>
    <property type="match status" value="1"/>
</dbReference>
<comment type="cofactor">
    <cofactor evidence="6">
        <name>Zn(2+)</name>
        <dbReference type="ChEBI" id="CHEBI:29105"/>
    </cofactor>
</comment>
<comment type="function">
    <text evidence="6">Part of an energy-coupled inorganic carbon pump.</text>
</comment>
<reference evidence="8" key="1">
    <citation type="submission" date="2019-11" db="EMBL/GenBank/DDBJ databases">
        <title>Isolation and characterization of two novel species in the genus Thiomicrorhabdus.</title>
        <authorList>
            <person name="Mochizuki J."/>
            <person name="Kojima H."/>
            <person name="Fukui M."/>
        </authorList>
    </citation>
    <scope>NUCLEOTIDE SEQUENCE [LARGE SCALE GENOMIC DNA]</scope>
    <source>
        <strain evidence="8">AkT22</strain>
    </source>
</reference>
<evidence type="ECO:0000256" key="4">
    <source>
        <dbReference type="ARBA" id="ARBA00022833"/>
    </source>
</evidence>
<evidence type="ECO:0000313" key="7">
    <source>
        <dbReference type="EMBL" id="BBP44134.1"/>
    </source>
</evidence>
<dbReference type="HAMAP" id="MF_01871">
    <property type="entry name" value="DabA"/>
    <property type="match status" value="1"/>
</dbReference>
<feature type="binding site" evidence="6">
    <location>
        <position position="511"/>
    </location>
    <ligand>
        <name>Zn(2+)</name>
        <dbReference type="ChEBI" id="CHEBI:29105"/>
    </ligand>
</feature>
<dbReference type="EMBL" id="AP021888">
    <property type="protein sequence ID" value="BBP44134.1"/>
    <property type="molecule type" value="Genomic_DNA"/>
</dbReference>
<keyword evidence="1 6" id="KW-0813">Transport</keyword>
<keyword evidence="8" id="KW-1185">Reference proteome</keyword>
<comment type="subunit">
    <text evidence="6">Forms a complex with DabB.</text>
</comment>
<keyword evidence="5 6" id="KW-0472">Membrane</keyword>
<comment type="similarity">
    <text evidence="6">Belongs to the inorganic carbon transporter (TC 9.A.2) DabA family.</text>
</comment>
<proteinExistence type="inferred from homology"/>
<dbReference type="AlphaFoldDB" id="A0A6F8PQ21"/>
<dbReference type="GO" id="GO:0005886">
    <property type="term" value="C:plasma membrane"/>
    <property type="evidence" value="ECO:0007669"/>
    <property type="project" value="UniProtKB-SubCell"/>
</dbReference>
<feature type="binding site" evidence="6">
    <location>
        <position position="526"/>
    </location>
    <ligand>
        <name>Zn(2+)</name>
        <dbReference type="ChEBI" id="CHEBI:29105"/>
    </ligand>
</feature>
<dbReference type="Pfam" id="PF10070">
    <property type="entry name" value="DabA"/>
    <property type="match status" value="1"/>
</dbReference>
<dbReference type="RefSeq" id="WP_173291881.1">
    <property type="nucleotide sequence ID" value="NZ_AP021888.1"/>
</dbReference>
<evidence type="ECO:0000313" key="8">
    <source>
        <dbReference type="Proteomes" id="UP000501466"/>
    </source>
</evidence>
<dbReference type="Proteomes" id="UP000501466">
    <property type="component" value="Chromosome"/>
</dbReference>
<keyword evidence="3 6" id="KW-0479">Metal-binding</keyword>
<dbReference type="InterPro" id="IPR018752">
    <property type="entry name" value="DabA"/>
</dbReference>
<dbReference type="KEGG" id="tzo:THMIRHAT_18800"/>
<dbReference type="PANTHER" id="PTHR38344">
    <property type="entry name" value="UPF0753 PROTEIN AQ_863"/>
    <property type="match status" value="1"/>
</dbReference>
<protein>
    <recommendedName>
        <fullName evidence="6">Probable inorganic carbon transporter subunit DabA</fullName>
    </recommendedName>
</protein>
<evidence type="ECO:0000256" key="6">
    <source>
        <dbReference type="HAMAP-Rule" id="MF_01871"/>
    </source>
</evidence>
<feature type="binding site" evidence="6">
    <location>
        <position position="345"/>
    </location>
    <ligand>
        <name>Zn(2+)</name>
        <dbReference type="ChEBI" id="CHEBI:29105"/>
    </ligand>
</feature>
<gene>
    <name evidence="6" type="primary">dabA</name>
    <name evidence="7" type="ORF">THMIRHAT_18800</name>
</gene>
<comment type="subcellular location">
    <subcellularLocation>
        <location evidence="6">Cell membrane</location>
        <topology evidence="6">Peripheral membrane protein</topology>
    </subcellularLocation>
</comment>
<keyword evidence="2 6" id="KW-1003">Cell membrane</keyword>
<organism evidence="7 8">
    <name type="scientific">Thiosulfativibrio zosterae</name>
    <dbReference type="NCBI Taxonomy" id="2675053"/>
    <lineage>
        <taxon>Bacteria</taxon>
        <taxon>Pseudomonadati</taxon>
        <taxon>Pseudomonadota</taxon>
        <taxon>Gammaproteobacteria</taxon>
        <taxon>Thiotrichales</taxon>
        <taxon>Piscirickettsiaceae</taxon>
        <taxon>Thiosulfativibrio</taxon>
    </lineage>
</organism>
<feature type="binding site" evidence="6">
    <location>
        <position position="347"/>
    </location>
    <ligand>
        <name>Zn(2+)</name>
        <dbReference type="ChEBI" id="CHEBI:29105"/>
    </ligand>
</feature>
<keyword evidence="4 6" id="KW-0862">Zinc</keyword>
<evidence type="ECO:0000256" key="3">
    <source>
        <dbReference type="ARBA" id="ARBA00022723"/>
    </source>
</evidence>
<evidence type="ECO:0000256" key="1">
    <source>
        <dbReference type="ARBA" id="ARBA00022448"/>
    </source>
</evidence>
<accession>A0A6F8PQ21</accession>
<dbReference type="GO" id="GO:0008270">
    <property type="term" value="F:zinc ion binding"/>
    <property type="evidence" value="ECO:0007669"/>
    <property type="project" value="UniProtKB-UniRule"/>
</dbReference>
<name>A0A6F8PQ21_9GAMM</name>
<sequence>MKTNTINLNQTITLTESQQKALQEACDFIAPTWPLDQWIAVNPWWELRDKPIQEVAAQLAALAQVQALPSKSYFEPLWLSRILPSHLEKAMQESGIEVDQNTCESHLLSSDEAAHWHNISDLMDSGRDRLHRMAWRDEITHQISQFCAFYFHDSEVCSQFSNGSDGFYHSWLKATQADLGIEIIMAEDGLTELFQALPDTPEALIAEALRDLQVSDRYVGDYAHALLLDMNGWASWVAYERWQDRLNQQPNGLMMELLAIRLAWELVLWRYQKQKSRSVFGELKFLWRHQLAKLKDLKKSHAQAQQLTWIWQRASEIAYQEGLHEQLQTPPPAEQPKPLMQAAFCIDVRSEVMRRSLEAQDERIQTLGFAGFFGLPMEYQAPGSSLVRPQLPGLLKPNVRLTPILDPEQVQKQKAIFNRKARWLDWGSAAPATFSMVEASGLLYAFKLLRNTLFPEPHQHPVNDLEVGKTWALSQDNQPLSLQQLVDLAAGILKAMGLNKNLAQFVLLVGHGSQTCNNPHAAGLDCGACGGQTGELNVRVLAYLLNRLDIREGLMAQGIDIPETTEFIAALHNTTTDDIKCFDIEEVDEQLEFWLENASDFCRQERALRLGLPKLNRNELNKEIRSRAKDWSQVRPEWGLANNASFIVAPRHRTAHLNLQGRSFLHDYNADSDSQFGLLELIMTAPMVVTNWINLQYYASVCDNYKYGSGNKVLHNVVGGNIGVFEGNGGDLRIGLSMQSIHNGEDWMHEPLRLSVYIDAPQTAIEDIAARHEAVGNLIKNEWLFLFHWGKDGKISRFNGSEWLEVA</sequence>